<evidence type="ECO:0000256" key="1">
    <source>
        <dbReference type="SAM" id="SignalP"/>
    </source>
</evidence>
<evidence type="ECO:0000313" key="3">
    <source>
        <dbReference type="EMBL" id="GFZ79001.1"/>
    </source>
</evidence>
<dbReference type="Pfam" id="PF13145">
    <property type="entry name" value="Rotamase_2"/>
    <property type="match status" value="1"/>
</dbReference>
<keyword evidence="1" id="KW-0732">Signal</keyword>
<gene>
    <name evidence="3" type="ORF">GCM10008018_25700</name>
</gene>
<feature type="chain" id="PRO_5046181111" description="PpiC domain-containing protein" evidence="1">
    <location>
        <begin position="29"/>
        <end position="350"/>
    </location>
</feature>
<dbReference type="Proteomes" id="UP000615455">
    <property type="component" value="Unassembled WGS sequence"/>
</dbReference>
<name>A0ABQ1EMQ5_9BACL</name>
<protein>
    <recommendedName>
        <fullName evidence="2">PpiC domain-containing protein</fullName>
    </recommendedName>
</protein>
<dbReference type="PANTHER" id="PTHR47245:SF2">
    <property type="entry name" value="PEPTIDYL-PROLYL CIS-TRANS ISOMERASE HP_0175-RELATED"/>
    <property type="match status" value="1"/>
</dbReference>
<keyword evidence="4" id="KW-1185">Reference proteome</keyword>
<dbReference type="RefSeq" id="WP_189012022.1">
    <property type="nucleotide sequence ID" value="NZ_BMHE01000010.1"/>
</dbReference>
<dbReference type="InterPro" id="IPR000297">
    <property type="entry name" value="PPIase_PpiC"/>
</dbReference>
<reference evidence="4" key="1">
    <citation type="journal article" date="2019" name="Int. J. Syst. Evol. Microbiol.">
        <title>The Global Catalogue of Microorganisms (GCM) 10K type strain sequencing project: providing services to taxonomists for standard genome sequencing and annotation.</title>
        <authorList>
            <consortium name="The Broad Institute Genomics Platform"/>
            <consortium name="The Broad Institute Genome Sequencing Center for Infectious Disease"/>
            <person name="Wu L."/>
            <person name="Ma J."/>
        </authorList>
    </citation>
    <scope>NUCLEOTIDE SEQUENCE [LARGE SCALE GENOMIC DNA]</scope>
    <source>
        <strain evidence="4">CGMCC 1.15043</strain>
    </source>
</reference>
<sequence>MKSLSAHFRQLFFLLCICGIFPVTGCGAHTPPASGNPTIPIATVNGAPLQVGEFRLFAQKLRSGVIQTFVEKYGAQYGKDFWNTSYGEGGTPQEYLKQTVLKEATVAKVIQLLAKENDLVDKIDYSDFAVQFQKENTRRAEAVKNKEPIYGPVQYEEAAYYAYWMSNLKLQIMQKLSVDSAWSPNDGEFQAYYEANAATMFHQPDMYSFYKITLPLDDRKEAYKKAQNAKEEISKGKAFELVAQAYNVSGEVEKGSFNPRKIMEPGIDDEGFLKLLQGLSEGDVSDIWEERDSLQIIQLTERIHGGDKPLEEVRDAVRSAIIEQKLNQWVSDKAKAAKVELTSSYDQFEF</sequence>
<proteinExistence type="predicted"/>
<dbReference type="InterPro" id="IPR027304">
    <property type="entry name" value="Trigger_fact/SurA_dom_sf"/>
</dbReference>
<dbReference type="SUPFAM" id="SSF54534">
    <property type="entry name" value="FKBP-like"/>
    <property type="match status" value="1"/>
</dbReference>
<comment type="caution">
    <text evidence="3">The sequence shown here is derived from an EMBL/GenBank/DDBJ whole genome shotgun (WGS) entry which is preliminary data.</text>
</comment>
<feature type="signal peptide" evidence="1">
    <location>
        <begin position="1"/>
        <end position="28"/>
    </location>
</feature>
<dbReference type="PANTHER" id="PTHR47245">
    <property type="entry name" value="PEPTIDYLPROLYL ISOMERASE"/>
    <property type="match status" value="1"/>
</dbReference>
<dbReference type="Gene3D" id="1.10.4030.10">
    <property type="entry name" value="Porin chaperone SurA, peptide-binding domain"/>
    <property type="match status" value="1"/>
</dbReference>
<dbReference type="InterPro" id="IPR046357">
    <property type="entry name" value="PPIase_dom_sf"/>
</dbReference>
<evidence type="ECO:0000259" key="2">
    <source>
        <dbReference type="Pfam" id="PF13145"/>
    </source>
</evidence>
<feature type="domain" description="PpiC" evidence="2">
    <location>
        <begin position="184"/>
        <end position="315"/>
    </location>
</feature>
<dbReference type="SUPFAM" id="SSF109998">
    <property type="entry name" value="Triger factor/SurA peptide-binding domain-like"/>
    <property type="match status" value="1"/>
</dbReference>
<dbReference type="Gene3D" id="3.10.50.40">
    <property type="match status" value="1"/>
</dbReference>
<dbReference type="EMBL" id="BMHE01000010">
    <property type="protein sequence ID" value="GFZ79001.1"/>
    <property type="molecule type" value="Genomic_DNA"/>
</dbReference>
<accession>A0ABQ1EMQ5</accession>
<dbReference type="InterPro" id="IPR050245">
    <property type="entry name" value="PrsA_foldase"/>
</dbReference>
<evidence type="ECO:0000313" key="4">
    <source>
        <dbReference type="Proteomes" id="UP000615455"/>
    </source>
</evidence>
<organism evidence="3 4">
    <name type="scientific">Paenibacillus marchantiophytorum</name>
    <dbReference type="NCBI Taxonomy" id="1619310"/>
    <lineage>
        <taxon>Bacteria</taxon>
        <taxon>Bacillati</taxon>
        <taxon>Bacillota</taxon>
        <taxon>Bacilli</taxon>
        <taxon>Bacillales</taxon>
        <taxon>Paenibacillaceae</taxon>
        <taxon>Paenibacillus</taxon>
    </lineage>
</organism>